<name>A0A8J5KJU9_ZINOF</name>
<organism evidence="1 2">
    <name type="scientific">Zingiber officinale</name>
    <name type="common">Ginger</name>
    <name type="synonym">Amomum zingiber</name>
    <dbReference type="NCBI Taxonomy" id="94328"/>
    <lineage>
        <taxon>Eukaryota</taxon>
        <taxon>Viridiplantae</taxon>
        <taxon>Streptophyta</taxon>
        <taxon>Embryophyta</taxon>
        <taxon>Tracheophyta</taxon>
        <taxon>Spermatophyta</taxon>
        <taxon>Magnoliopsida</taxon>
        <taxon>Liliopsida</taxon>
        <taxon>Zingiberales</taxon>
        <taxon>Zingiberaceae</taxon>
        <taxon>Zingiber</taxon>
    </lineage>
</organism>
<dbReference type="AlphaFoldDB" id="A0A8J5KJU9"/>
<accession>A0A8J5KJU9</accession>
<proteinExistence type="predicted"/>
<reference evidence="1 2" key="1">
    <citation type="submission" date="2020-08" db="EMBL/GenBank/DDBJ databases">
        <title>Plant Genome Project.</title>
        <authorList>
            <person name="Zhang R.-G."/>
        </authorList>
    </citation>
    <scope>NUCLEOTIDE SEQUENCE [LARGE SCALE GENOMIC DNA]</scope>
    <source>
        <tissue evidence="1">Rhizome</tissue>
    </source>
</reference>
<evidence type="ECO:0008006" key="3">
    <source>
        <dbReference type="Google" id="ProtNLM"/>
    </source>
</evidence>
<comment type="caution">
    <text evidence="1">The sequence shown here is derived from an EMBL/GenBank/DDBJ whole genome shotgun (WGS) entry which is preliminary data.</text>
</comment>
<dbReference type="InterPro" id="IPR046848">
    <property type="entry name" value="E_motif"/>
</dbReference>
<dbReference type="Proteomes" id="UP000734854">
    <property type="component" value="Unassembled WGS sequence"/>
</dbReference>
<gene>
    <name evidence="1" type="ORF">ZIOFF_047369</name>
</gene>
<sequence length="138" mass="15866">MAERRCPLGRNRGKGIVVSRAAYSLGSGYVDPEEDEAGIGQEAKRRLLELEPRRVGNYVMAANMYSDQGSWDEAAKVRRRMREEGHGGPDLRRRVIWRSDLDWRLWFALWGRRKAGGLPARLEQRKQDPPQPPLKRIG</sequence>
<evidence type="ECO:0000313" key="2">
    <source>
        <dbReference type="Proteomes" id="UP000734854"/>
    </source>
</evidence>
<dbReference type="Pfam" id="PF20431">
    <property type="entry name" value="E_motif"/>
    <property type="match status" value="1"/>
</dbReference>
<evidence type="ECO:0000313" key="1">
    <source>
        <dbReference type="EMBL" id="KAG6492406.1"/>
    </source>
</evidence>
<keyword evidence="2" id="KW-1185">Reference proteome</keyword>
<protein>
    <recommendedName>
        <fullName evidence="3">Pentatricopeptide repeat-containing protein</fullName>
    </recommendedName>
</protein>
<dbReference type="EMBL" id="JACMSC010000013">
    <property type="protein sequence ID" value="KAG6492406.1"/>
    <property type="molecule type" value="Genomic_DNA"/>
</dbReference>